<organism evidence="1 2">
    <name type="scientific">Parasponia andersonii</name>
    <name type="common">Sponia andersonii</name>
    <dbReference type="NCBI Taxonomy" id="3476"/>
    <lineage>
        <taxon>Eukaryota</taxon>
        <taxon>Viridiplantae</taxon>
        <taxon>Streptophyta</taxon>
        <taxon>Embryophyta</taxon>
        <taxon>Tracheophyta</taxon>
        <taxon>Spermatophyta</taxon>
        <taxon>Magnoliopsida</taxon>
        <taxon>eudicotyledons</taxon>
        <taxon>Gunneridae</taxon>
        <taxon>Pentapetalae</taxon>
        <taxon>rosids</taxon>
        <taxon>fabids</taxon>
        <taxon>Rosales</taxon>
        <taxon>Cannabaceae</taxon>
        <taxon>Parasponia</taxon>
    </lineage>
</organism>
<comment type="caution">
    <text evidence="1">The sequence shown here is derived from an EMBL/GenBank/DDBJ whole genome shotgun (WGS) entry which is preliminary data.</text>
</comment>
<dbReference type="EMBL" id="JXTB01000201">
    <property type="protein sequence ID" value="PON53898.1"/>
    <property type="molecule type" value="Genomic_DNA"/>
</dbReference>
<protein>
    <submittedName>
        <fullName evidence="1">Uncharacterized protein</fullName>
    </submittedName>
</protein>
<name>A0A2P5BYL6_PARAD</name>
<reference evidence="2" key="1">
    <citation type="submission" date="2016-06" db="EMBL/GenBank/DDBJ databases">
        <title>Parallel loss of symbiosis genes in relatives of nitrogen-fixing non-legume Parasponia.</title>
        <authorList>
            <person name="Van Velzen R."/>
            <person name="Holmer R."/>
            <person name="Bu F."/>
            <person name="Rutten L."/>
            <person name="Van Zeijl A."/>
            <person name="Liu W."/>
            <person name="Santuari L."/>
            <person name="Cao Q."/>
            <person name="Sharma T."/>
            <person name="Shen D."/>
            <person name="Roswanjaya Y."/>
            <person name="Wardhani T."/>
            <person name="Kalhor M.S."/>
            <person name="Jansen J."/>
            <person name="Van den Hoogen J."/>
            <person name="Gungor B."/>
            <person name="Hartog M."/>
            <person name="Hontelez J."/>
            <person name="Verver J."/>
            <person name="Yang W.-C."/>
            <person name="Schijlen E."/>
            <person name="Repin R."/>
            <person name="Schilthuizen M."/>
            <person name="Schranz E."/>
            <person name="Heidstra R."/>
            <person name="Miyata K."/>
            <person name="Fedorova E."/>
            <person name="Kohlen W."/>
            <person name="Bisseling T."/>
            <person name="Smit S."/>
            <person name="Geurts R."/>
        </authorList>
    </citation>
    <scope>NUCLEOTIDE SEQUENCE [LARGE SCALE GENOMIC DNA]</scope>
    <source>
        <strain evidence="2">cv. WU1-14</strain>
    </source>
</reference>
<proteinExistence type="predicted"/>
<keyword evidence="2" id="KW-1185">Reference proteome</keyword>
<gene>
    <name evidence="1" type="ORF">PanWU01x14_198950</name>
</gene>
<evidence type="ECO:0000313" key="1">
    <source>
        <dbReference type="EMBL" id="PON53898.1"/>
    </source>
</evidence>
<feature type="non-terminal residue" evidence="1">
    <location>
        <position position="1"/>
    </location>
</feature>
<dbReference type="Proteomes" id="UP000237105">
    <property type="component" value="Unassembled WGS sequence"/>
</dbReference>
<sequence length="89" mass="9832">EETWSRVEVNRKGERVGSVGTRFGALYIGPLARHHMGAEKSVSQCLMGVVKVKYNGARRGAIKDGIPQRHLGVVVLPPFIITLIKRHDS</sequence>
<dbReference type="AlphaFoldDB" id="A0A2P5BYL6"/>
<accession>A0A2P5BYL6</accession>
<evidence type="ECO:0000313" key="2">
    <source>
        <dbReference type="Proteomes" id="UP000237105"/>
    </source>
</evidence>